<keyword evidence="2" id="KW-0233">DNA recombination</keyword>
<feature type="domain" description="Tyr recombinase" evidence="3">
    <location>
        <begin position="169"/>
        <end position="351"/>
    </location>
</feature>
<dbReference type="InterPro" id="IPR011010">
    <property type="entry name" value="DNA_brk_join_enz"/>
</dbReference>
<proteinExistence type="predicted"/>
<keyword evidence="5" id="KW-1185">Reference proteome</keyword>
<protein>
    <submittedName>
        <fullName evidence="4">Phage integrase family protein</fullName>
    </submittedName>
</protein>
<dbReference type="SUPFAM" id="SSF56349">
    <property type="entry name" value="DNA breaking-rejoining enzymes"/>
    <property type="match status" value="1"/>
</dbReference>
<comment type="caution">
    <text evidence="4">The sequence shown here is derived from an EMBL/GenBank/DDBJ whole genome shotgun (WGS) entry which is preliminary data.</text>
</comment>
<dbReference type="Pfam" id="PF00589">
    <property type="entry name" value="Phage_integrase"/>
    <property type="match status" value="1"/>
</dbReference>
<dbReference type="Gene3D" id="1.10.150.130">
    <property type="match status" value="1"/>
</dbReference>
<dbReference type="GO" id="GO:0003677">
    <property type="term" value="F:DNA binding"/>
    <property type="evidence" value="ECO:0007669"/>
    <property type="project" value="UniProtKB-KW"/>
</dbReference>
<dbReference type="AlphaFoldDB" id="A0A4R2D8H4"/>
<sequence>MVVSVKVTGLNIVKARGKWYVYYRATGERLLGPIEGARDDVVAAINRKEFVARWNNRRPETLQSSYEDGTLGALVRWFELECPNYLKLSEATKKDYTAAFLYLKPCFHLHVNEITTAELYGLRDRCAIEKWPRFADKMISAVSSMFTQAVKRQKMKSNPALGIDKAHSADPNANREWLAHEWAYVRDHAPSHLLTPMMIARHAGYRGQTIVKLRWSDYGPHPVHGFKCFRIVTKKNQENVMVPAVDELQRYIDGLGKTALEIATRQDGERWEDEKQMQTAVSHYLRDLEGKGHIGPGTTLHGLRTSYAADLKRHGADTGDVAAALGDKSERMGAHYTRHVENEAKVIRAFEAKKRQ</sequence>
<accession>A0A4R2D8H4</accession>
<evidence type="ECO:0000313" key="5">
    <source>
        <dbReference type="Proteomes" id="UP000295351"/>
    </source>
</evidence>
<dbReference type="GO" id="GO:0006310">
    <property type="term" value="P:DNA recombination"/>
    <property type="evidence" value="ECO:0007669"/>
    <property type="project" value="UniProtKB-KW"/>
</dbReference>
<dbReference type="GO" id="GO:0015074">
    <property type="term" value="P:DNA integration"/>
    <property type="evidence" value="ECO:0007669"/>
    <property type="project" value="InterPro"/>
</dbReference>
<dbReference type="InterPro" id="IPR013762">
    <property type="entry name" value="Integrase-like_cat_sf"/>
</dbReference>
<reference evidence="4 5" key="1">
    <citation type="submission" date="2019-03" db="EMBL/GenBank/DDBJ databases">
        <title>Genomic Encyclopedia of Type Strains, Phase IV (KMG-IV): sequencing the most valuable type-strain genomes for metagenomic binning, comparative biology and taxonomic classification.</title>
        <authorList>
            <person name="Goeker M."/>
        </authorList>
    </citation>
    <scope>NUCLEOTIDE SEQUENCE [LARGE SCALE GENOMIC DNA]</scope>
    <source>
        <strain evidence="4 5">DSM 18401</strain>
    </source>
</reference>
<gene>
    <name evidence="4" type="ORF">EV665_102578</name>
</gene>
<dbReference type="InterPro" id="IPR010998">
    <property type="entry name" value="Integrase_recombinase_N"/>
</dbReference>
<dbReference type="InterPro" id="IPR002104">
    <property type="entry name" value="Integrase_catalytic"/>
</dbReference>
<evidence type="ECO:0000256" key="1">
    <source>
        <dbReference type="ARBA" id="ARBA00023125"/>
    </source>
</evidence>
<dbReference type="RefSeq" id="WP_133033389.1">
    <property type="nucleotide sequence ID" value="NZ_BAABEI010000012.1"/>
</dbReference>
<name>A0A4R2D8H4_SHIGR</name>
<organism evidence="4 5">
    <name type="scientific">Shinella granuli</name>
    <dbReference type="NCBI Taxonomy" id="323621"/>
    <lineage>
        <taxon>Bacteria</taxon>
        <taxon>Pseudomonadati</taxon>
        <taxon>Pseudomonadota</taxon>
        <taxon>Alphaproteobacteria</taxon>
        <taxon>Hyphomicrobiales</taxon>
        <taxon>Rhizobiaceae</taxon>
        <taxon>Shinella</taxon>
    </lineage>
</organism>
<dbReference type="Proteomes" id="UP000295351">
    <property type="component" value="Unassembled WGS sequence"/>
</dbReference>
<evidence type="ECO:0000313" key="4">
    <source>
        <dbReference type="EMBL" id="TCN48049.1"/>
    </source>
</evidence>
<dbReference type="Gene3D" id="1.10.443.10">
    <property type="entry name" value="Intergrase catalytic core"/>
    <property type="match status" value="1"/>
</dbReference>
<evidence type="ECO:0000259" key="3">
    <source>
        <dbReference type="PROSITE" id="PS51898"/>
    </source>
</evidence>
<evidence type="ECO:0000256" key="2">
    <source>
        <dbReference type="ARBA" id="ARBA00023172"/>
    </source>
</evidence>
<dbReference type="PROSITE" id="PS51898">
    <property type="entry name" value="TYR_RECOMBINASE"/>
    <property type="match status" value="1"/>
</dbReference>
<dbReference type="CDD" id="cd00397">
    <property type="entry name" value="DNA_BRE_C"/>
    <property type="match status" value="1"/>
</dbReference>
<dbReference type="EMBL" id="SLVX01000002">
    <property type="protein sequence ID" value="TCN48049.1"/>
    <property type="molecule type" value="Genomic_DNA"/>
</dbReference>
<keyword evidence="1" id="KW-0238">DNA-binding</keyword>